<evidence type="ECO:0008006" key="5">
    <source>
        <dbReference type="Google" id="ProtNLM"/>
    </source>
</evidence>
<evidence type="ECO:0000313" key="3">
    <source>
        <dbReference type="EMBL" id="MET1255302.1"/>
    </source>
</evidence>
<evidence type="ECO:0000313" key="4">
    <source>
        <dbReference type="Proteomes" id="UP001548189"/>
    </source>
</evidence>
<keyword evidence="4" id="KW-1185">Reference proteome</keyword>
<evidence type="ECO:0000256" key="1">
    <source>
        <dbReference type="SAM" id="MobiDB-lite"/>
    </source>
</evidence>
<sequence>MNHLILRSLWIALIFTVSACQAEETDKTITTTPAGNASSLKNPPEVIERTASISPSSLSQSNATNKPVKPAELDAASHCQIPVVAFSKLTQEVLTGTDMQPLSDFKYQPAEQQTATYSSENGGATLTVKVATEKTSINTQQTTFHITRIYQEPGLPNDIKTYSPVCIQNEKLYHPSLRALTTADSLLWLELDSQNEFISADFWIRLTRQP</sequence>
<proteinExistence type="predicted"/>
<feature type="region of interest" description="Disordered" evidence="1">
    <location>
        <begin position="51"/>
        <end position="70"/>
    </location>
</feature>
<reference evidence="3 4" key="1">
    <citation type="submission" date="2024-06" db="EMBL/GenBank/DDBJ databases">
        <authorList>
            <person name="Li F."/>
        </authorList>
    </citation>
    <scope>NUCLEOTIDE SEQUENCE [LARGE SCALE GENOMIC DNA]</scope>
    <source>
        <strain evidence="3 4">GXAS 311</strain>
    </source>
</reference>
<dbReference type="EMBL" id="JBEVCJ010000008">
    <property type="protein sequence ID" value="MET1255302.1"/>
    <property type="molecule type" value="Genomic_DNA"/>
</dbReference>
<evidence type="ECO:0000256" key="2">
    <source>
        <dbReference type="SAM" id="SignalP"/>
    </source>
</evidence>
<dbReference type="Proteomes" id="UP001548189">
    <property type="component" value="Unassembled WGS sequence"/>
</dbReference>
<dbReference type="PROSITE" id="PS51257">
    <property type="entry name" value="PROKAR_LIPOPROTEIN"/>
    <property type="match status" value="1"/>
</dbReference>
<protein>
    <recommendedName>
        <fullName evidence="5">Lipoprotein</fullName>
    </recommendedName>
</protein>
<gene>
    <name evidence="3" type="ORF">ABVT43_09215</name>
</gene>
<feature type="compositionally biased region" description="Polar residues" evidence="1">
    <location>
        <begin position="51"/>
        <end position="65"/>
    </location>
</feature>
<keyword evidence="2" id="KW-0732">Signal</keyword>
<feature type="signal peptide" evidence="2">
    <location>
        <begin position="1"/>
        <end position="22"/>
    </location>
</feature>
<comment type="caution">
    <text evidence="3">The sequence shown here is derived from an EMBL/GenBank/DDBJ whole genome shotgun (WGS) entry which is preliminary data.</text>
</comment>
<dbReference type="RefSeq" id="WP_353895885.1">
    <property type="nucleotide sequence ID" value="NZ_JBEVCJ010000008.1"/>
</dbReference>
<organism evidence="3 4">
    <name type="scientific">Aliikangiella maris</name>
    <dbReference type="NCBI Taxonomy" id="3162458"/>
    <lineage>
        <taxon>Bacteria</taxon>
        <taxon>Pseudomonadati</taxon>
        <taxon>Pseudomonadota</taxon>
        <taxon>Gammaproteobacteria</taxon>
        <taxon>Oceanospirillales</taxon>
        <taxon>Pleioneaceae</taxon>
        <taxon>Aliikangiella</taxon>
    </lineage>
</organism>
<accession>A0ABV2BTQ3</accession>
<name>A0ABV2BTQ3_9GAMM</name>
<feature type="chain" id="PRO_5045846745" description="Lipoprotein" evidence="2">
    <location>
        <begin position="23"/>
        <end position="210"/>
    </location>
</feature>